<keyword evidence="3" id="KW-1185">Reference proteome</keyword>
<name>A0A1E8GP60_9LACT</name>
<dbReference type="STRING" id="1859473.BG261_10295"/>
<dbReference type="GO" id="GO:0003677">
    <property type="term" value="F:DNA binding"/>
    <property type="evidence" value="ECO:0007669"/>
    <property type="project" value="InterPro"/>
</dbReference>
<dbReference type="SMART" id="SM00850">
    <property type="entry name" value="LytTR"/>
    <property type="match status" value="1"/>
</dbReference>
<reference evidence="3" key="1">
    <citation type="submission" date="2016-09" db="EMBL/GenBank/DDBJ databases">
        <title>Draft genome sequence of a novel species of the family Streptococcaceae isolated from flowers.</title>
        <authorList>
            <person name="Chuah L.-O."/>
            <person name="Yap K.-P."/>
            <person name="Thong K.L."/>
            <person name="Liong M.T."/>
            <person name="Ahmad R."/>
            <person name="Rusul G."/>
        </authorList>
    </citation>
    <scope>NUCLEOTIDE SEQUENCE [LARGE SCALE GENOMIC DNA]</scope>
    <source>
        <strain evidence="3">DF1</strain>
    </source>
</reference>
<dbReference type="RefSeq" id="WP_070791695.1">
    <property type="nucleotide sequence ID" value="NZ_MKIR01000004.1"/>
</dbReference>
<protein>
    <recommendedName>
        <fullName evidence="1">HTH LytTR-type domain-containing protein</fullName>
    </recommendedName>
</protein>
<dbReference type="OrthoDB" id="2870175at2"/>
<proteinExistence type="predicted"/>
<evidence type="ECO:0000259" key="1">
    <source>
        <dbReference type="SMART" id="SM00850"/>
    </source>
</evidence>
<dbReference type="Gene3D" id="2.40.50.1020">
    <property type="entry name" value="LytTr DNA-binding domain"/>
    <property type="match status" value="1"/>
</dbReference>
<dbReference type="Proteomes" id="UP000178622">
    <property type="component" value="Unassembled WGS sequence"/>
</dbReference>
<gene>
    <name evidence="2" type="ORF">BG261_10295</name>
</gene>
<comment type="caution">
    <text evidence="2">The sequence shown here is derived from an EMBL/GenBank/DDBJ whole genome shotgun (WGS) entry which is preliminary data.</text>
</comment>
<accession>A0A1E8GP60</accession>
<dbReference type="AlphaFoldDB" id="A0A1E8GP60"/>
<sequence length="146" mass="17352">MKINYLWKKELGLDEIDIISNPYNKEKLEKIEKYLNFDLKLSAIDIRNNRSVILELEEIESFESMGHMCKINCIDGRLFHYPNRLKDLSYLEKYKFSMINQSTVFNLSQVKFFSVEKNARLQITSKGDNDYLVSRHYAKKVKEILS</sequence>
<evidence type="ECO:0000313" key="2">
    <source>
        <dbReference type="EMBL" id="OFI50025.1"/>
    </source>
</evidence>
<dbReference type="EMBL" id="MKIR01000004">
    <property type="protein sequence ID" value="OFI50025.1"/>
    <property type="molecule type" value="Genomic_DNA"/>
</dbReference>
<organism evidence="2 3">
    <name type="scientific">Floricoccus tropicus</name>
    <dbReference type="NCBI Taxonomy" id="1859473"/>
    <lineage>
        <taxon>Bacteria</taxon>
        <taxon>Bacillati</taxon>
        <taxon>Bacillota</taxon>
        <taxon>Bacilli</taxon>
        <taxon>Lactobacillales</taxon>
        <taxon>Streptococcaceae</taxon>
        <taxon>Floricoccus</taxon>
    </lineage>
</organism>
<evidence type="ECO:0000313" key="3">
    <source>
        <dbReference type="Proteomes" id="UP000178622"/>
    </source>
</evidence>
<dbReference type="Pfam" id="PF04397">
    <property type="entry name" value="LytTR"/>
    <property type="match status" value="1"/>
</dbReference>
<feature type="domain" description="HTH LytTR-type" evidence="1">
    <location>
        <begin position="49"/>
        <end position="146"/>
    </location>
</feature>
<dbReference type="InterPro" id="IPR007492">
    <property type="entry name" value="LytTR_DNA-bd_dom"/>
</dbReference>